<name>A0ABQ6JJQ0_9ACTN</name>
<dbReference type="Proteomes" id="UP001157017">
    <property type="component" value="Unassembled WGS sequence"/>
</dbReference>
<evidence type="ECO:0000256" key="5">
    <source>
        <dbReference type="SAM" id="MobiDB-lite"/>
    </source>
</evidence>
<dbReference type="SUPFAM" id="SSF54197">
    <property type="entry name" value="HIT-like"/>
    <property type="match status" value="1"/>
</dbReference>
<dbReference type="InterPro" id="IPR036265">
    <property type="entry name" value="HIT-like_sf"/>
</dbReference>
<protein>
    <recommendedName>
        <fullName evidence="1">Galactose-1-phosphate uridylyltransferase</fullName>
    </recommendedName>
</protein>
<accession>A0ABQ6JJQ0</accession>
<dbReference type="EMBL" id="BSUZ01000001">
    <property type="protein sequence ID" value="GMA88223.1"/>
    <property type="molecule type" value="Genomic_DNA"/>
</dbReference>
<dbReference type="PANTHER" id="PTHR11943:SF1">
    <property type="entry name" value="GALACTOSE-1-PHOSPHATE URIDYLYLTRANSFERASE"/>
    <property type="match status" value="1"/>
</dbReference>
<dbReference type="Gene3D" id="3.30.428.10">
    <property type="entry name" value="HIT-like"/>
    <property type="match status" value="1"/>
</dbReference>
<comment type="caution">
    <text evidence="8">The sequence shown here is derived from an EMBL/GenBank/DDBJ whole genome shotgun (WGS) entry which is preliminary data.</text>
</comment>
<evidence type="ECO:0000259" key="7">
    <source>
        <dbReference type="Pfam" id="PF01087"/>
    </source>
</evidence>
<feature type="compositionally biased region" description="Basic and acidic residues" evidence="5">
    <location>
        <begin position="349"/>
        <end position="358"/>
    </location>
</feature>
<dbReference type="InterPro" id="IPR005849">
    <property type="entry name" value="GalP_Utransf_N"/>
</dbReference>
<evidence type="ECO:0000256" key="2">
    <source>
        <dbReference type="ARBA" id="ARBA00022679"/>
    </source>
</evidence>
<organism evidence="8 9">
    <name type="scientific">Angustibacter aerolatus</name>
    <dbReference type="NCBI Taxonomy" id="1162965"/>
    <lineage>
        <taxon>Bacteria</taxon>
        <taxon>Bacillati</taxon>
        <taxon>Actinomycetota</taxon>
        <taxon>Actinomycetes</taxon>
        <taxon>Kineosporiales</taxon>
        <taxon>Kineosporiaceae</taxon>
    </lineage>
</organism>
<evidence type="ECO:0000259" key="6">
    <source>
        <dbReference type="Pfam" id="PF00455"/>
    </source>
</evidence>
<feature type="region of interest" description="Disordered" evidence="5">
    <location>
        <begin position="336"/>
        <end position="365"/>
    </location>
</feature>
<keyword evidence="2" id="KW-0808">Transferase</keyword>
<dbReference type="SMART" id="SM01134">
    <property type="entry name" value="DeoRC"/>
    <property type="match status" value="1"/>
</dbReference>
<feature type="domain" description="Galactose-1-phosphate uridyl transferase N-terminal" evidence="7">
    <location>
        <begin position="214"/>
        <end position="335"/>
    </location>
</feature>
<sequence length="432" mass="46400">MVTNSVPVADLMHDPARHDRTVILVGGQRTPSDALVGPVAVAALRSLHVDTLVLGCHGIAPDVGLTTPNVEEAETDRALLQSARRLVVAADHTKWGVVGLAGFAALEEIDVLVTDRGLARSAQRVLSRSVGRLVVADDDEPGAGRTRPRPPRRRRRTRGGGGMTTEHRVRRSVGTLTDGREIIYFDDTEPYLSGEATRVVPDRRPLGPAGAAGERRYDPLAGEWVVIAAHRMDRTFLPPADECPLCPTGRGSVPSEVPADGYDVVVFENRFPSLSTRTLDGIPSTVDDEPLVPRAPAFGRCEVVCFTDDHGGTFADLTTDRARTVVEAWADRTREPVGPRRRRVGVPLREPRQGDRRHAGAPTRPDLRLPVRAAAHRAACCGWPASTASAPAATSWATCWPPSGAAAAGCWSTASTGRRTCRPPRAGRSRCT</sequence>
<dbReference type="PANTHER" id="PTHR11943">
    <property type="entry name" value="GALACTOSE-1-PHOSPHATE URIDYLYLTRANSFERASE"/>
    <property type="match status" value="1"/>
</dbReference>
<evidence type="ECO:0000256" key="3">
    <source>
        <dbReference type="ARBA" id="ARBA00022695"/>
    </source>
</evidence>
<feature type="region of interest" description="Disordered" evidence="5">
    <location>
        <begin position="137"/>
        <end position="166"/>
    </location>
</feature>
<evidence type="ECO:0000256" key="4">
    <source>
        <dbReference type="ARBA" id="ARBA00023277"/>
    </source>
</evidence>
<evidence type="ECO:0000313" key="8">
    <source>
        <dbReference type="EMBL" id="GMA88223.1"/>
    </source>
</evidence>
<dbReference type="InterPro" id="IPR037171">
    <property type="entry name" value="NagB/RpiA_transferase-like"/>
</dbReference>
<dbReference type="SUPFAM" id="SSF100950">
    <property type="entry name" value="NagB/RpiA/CoA transferase-like"/>
    <property type="match status" value="1"/>
</dbReference>
<evidence type="ECO:0000313" key="9">
    <source>
        <dbReference type="Proteomes" id="UP001157017"/>
    </source>
</evidence>
<feature type="compositionally biased region" description="Basic residues" evidence="5">
    <location>
        <begin position="146"/>
        <end position="158"/>
    </location>
</feature>
<dbReference type="InterPro" id="IPR014036">
    <property type="entry name" value="DeoR-like_C"/>
</dbReference>
<dbReference type="Pfam" id="PF01087">
    <property type="entry name" value="GalP_UDP_transf"/>
    <property type="match status" value="1"/>
</dbReference>
<reference evidence="9" key="1">
    <citation type="journal article" date="2019" name="Int. J. Syst. Evol. Microbiol.">
        <title>The Global Catalogue of Microorganisms (GCM) 10K type strain sequencing project: providing services to taxonomists for standard genome sequencing and annotation.</title>
        <authorList>
            <consortium name="The Broad Institute Genomics Platform"/>
            <consortium name="The Broad Institute Genome Sequencing Center for Infectious Disease"/>
            <person name="Wu L."/>
            <person name="Ma J."/>
        </authorList>
    </citation>
    <scope>NUCLEOTIDE SEQUENCE [LARGE SCALE GENOMIC DNA]</scope>
    <source>
        <strain evidence="9">NBRC 108730</strain>
    </source>
</reference>
<dbReference type="Pfam" id="PF00455">
    <property type="entry name" value="DeoRC"/>
    <property type="match status" value="1"/>
</dbReference>
<feature type="domain" description="DeoR-like transcriptional repressor C-terminal sensor" evidence="6">
    <location>
        <begin position="2"/>
        <end position="116"/>
    </location>
</feature>
<evidence type="ECO:0000256" key="1">
    <source>
        <dbReference type="ARBA" id="ARBA00016340"/>
    </source>
</evidence>
<dbReference type="InterPro" id="IPR001937">
    <property type="entry name" value="GalP_UDPtransf1"/>
</dbReference>
<keyword evidence="3" id="KW-0548">Nucleotidyltransferase</keyword>
<keyword evidence="9" id="KW-1185">Reference proteome</keyword>
<keyword evidence="4" id="KW-0119">Carbohydrate metabolism</keyword>
<proteinExistence type="predicted"/>
<gene>
    <name evidence="8" type="ORF">GCM10025868_34730</name>
</gene>